<organism evidence="6 7">
    <name type="scientific">Ramalina farinacea</name>
    <dbReference type="NCBI Taxonomy" id="258253"/>
    <lineage>
        <taxon>Eukaryota</taxon>
        <taxon>Fungi</taxon>
        <taxon>Dikarya</taxon>
        <taxon>Ascomycota</taxon>
        <taxon>Pezizomycotina</taxon>
        <taxon>Lecanoromycetes</taxon>
        <taxon>OSLEUM clade</taxon>
        <taxon>Lecanoromycetidae</taxon>
        <taxon>Lecanorales</taxon>
        <taxon>Lecanorineae</taxon>
        <taxon>Ramalinaceae</taxon>
        <taxon>Ramalina</taxon>
    </lineage>
</organism>
<feature type="chain" id="PRO_5041329460" description="Integral membrane protein" evidence="3">
    <location>
        <begin position="25"/>
        <end position="591"/>
    </location>
</feature>
<dbReference type="InterPro" id="IPR018825">
    <property type="entry name" value="DUF2427"/>
</dbReference>
<evidence type="ECO:0000256" key="1">
    <source>
        <dbReference type="SAM" id="MobiDB-lite"/>
    </source>
</evidence>
<feature type="signal peptide" evidence="3">
    <location>
        <begin position="1"/>
        <end position="24"/>
    </location>
</feature>
<evidence type="ECO:0000259" key="4">
    <source>
        <dbReference type="Pfam" id="PF10348"/>
    </source>
</evidence>
<evidence type="ECO:0008006" key="8">
    <source>
        <dbReference type="Google" id="ProtNLM"/>
    </source>
</evidence>
<dbReference type="Pfam" id="PF10355">
    <property type="entry name" value="Ytp1"/>
    <property type="match status" value="1"/>
</dbReference>
<keyword evidence="2" id="KW-1133">Transmembrane helix</keyword>
<feature type="transmembrane region" description="Helical" evidence="2">
    <location>
        <begin position="514"/>
        <end position="531"/>
    </location>
</feature>
<feature type="region of interest" description="Disordered" evidence="1">
    <location>
        <begin position="173"/>
        <end position="234"/>
    </location>
</feature>
<feature type="compositionally biased region" description="Polar residues" evidence="1">
    <location>
        <begin position="211"/>
        <end position="229"/>
    </location>
</feature>
<keyword evidence="7" id="KW-1185">Reference proteome</keyword>
<gene>
    <name evidence="6" type="ORF">OHK93_000158</name>
</gene>
<protein>
    <recommendedName>
        <fullName evidence="8">Integral membrane protein</fullName>
    </recommendedName>
</protein>
<dbReference type="Proteomes" id="UP001161017">
    <property type="component" value="Unassembled WGS sequence"/>
</dbReference>
<reference evidence="6" key="1">
    <citation type="journal article" date="2023" name="Genome Biol. Evol.">
        <title>First Whole Genome Sequence and Flow Cytometry Genome Size Data for the Lichen-Forming Fungus Ramalina farinacea (Ascomycota).</title>
        <authorList>
            <person name="Llewellyn T."/>
            <person name="Mian S."/>
            <person name="Hill R."/>
            <person name="Leitch I.J."/>
            <person name="Gaya E."/>
        </authorList>
    </citation>
    <scope>NUCLEOTIDE SEQUENCE</scope>
    <source>
        <strain evidence="6">LIQ254RAFAR</strain>
    </source>
</reference>
<evidence type="ECO:0000256" key="3">
    <source>
        <dbReference type="SAM" id="SignalP"/>
    </source>
</evidence>
<proteinExistence type="predicted"/>
<accession>A0AA43TRJ3</accession>
<feature type="domain" description="DUF2427" evidence="4">
    <location>
        <begin position="63"/>
        <end position="160"/>
    </location>
</feature>
<feature type="transmembrane region" description="Helical" evidence="2">
    <location>
        <begin position="104"/>
        <end position="128"/>
    </location>
</feature>
<dbReference type="AlphaFoldDB" id="A0AA43TRJ3"/>
<dbReference type="PANTHER" id="PTHR31685">
    <property type="entry name" value="INTEGRAL MEMBRANE PROTEIN (AFU_ORTHOLOGUE AFUA_6G12730)-RELATED"/>
    <property type="match status" value="1"/>
</dbReference>
<dbReference type="Pfam" id="PF10348">
    <property type="entry name" value="DUF2427"/>
    <property type="match status" value="1"/>
</dbReference>
<comment type="caution">
    <text evidence="6">The sequence shown here is derived from an EMBL/GenBank/DDBJ whole genome shotgun (WGS) entry which is preliminary data.</text>
</comment>
<evidence type="ECO:0000256" key="2">
    <source>
        <dbReference type="SAM" id="Phobius"/>
    </source>
</evidence>
<feature type="transmembrane region" description="Helical" evidence="2">
    <location>
        <begin position="294"/>
        <end position="320"/>
    </location>
</feature>
<feature type="transmembrane region" description="Helical" evidence="2">
    <location>
        <begin position="543"/>
        <end position="571"/>
    </location>
</feature>
<dbReference type="PANTHER" id="PTHR31685:SF3">
    <property type="entry name" value="INTEGRAL MEMBRANE PROTEIN (AFU_ORTHOLOGUE AFUA_6G12730)"/>
    <property type="match status" value="1"/>
</dbReference>
<evidence type="ECO:0000313" key="7">
    <source>
        <dbReference type="Proteomes" id="UP001161017"/>
    </source>
</evidence>
<keyword evidence="2" id="KW-0812">Transmembrane</keyword>
<dbReference type="EMBL" id="JAPUFD010000001">
    <property type="protein sequence ID" value="MDI1485024.1"/>
    <property type="molecule type" value="Genomic_DNA"/>
</dbReference>
<name>A0AA43TRJ3_9LECA</name>
<keyword evidence="3" id="KW-0732">Signal</keyword>
<feature type="transmembrane region" description="Helical" evidence="2">
    <location>
        <begin position="393"/>
        <end position="410"/>
    </location>
</feature>
<feature type="transmembrane region" description="Helical" evidence="2">
    <location>
        <begin position="481"/>
        <end position="502"/>
    </location>
</feature>
<sequence>MVAIQRFSVLIALSLVGVTSRALAHGDDGVEVGAMTPAGPPHSATTALSEMTLANAIATPNASESYFSYPHFGSLMLAHIALMTIAWLFVLPIGVMLSVARSRLALIVQLSFLALHGIALSLGAIYAYNTPQLYENNSHNKVGWVVTWIVATQCVLEIVKLVARVGKTDDETQEEQMSFLPVTTNALERQEQDPGEQPAESYRYSDDSGHFTASQPSRTDSVSSNGTYTQEEEQKLHQYDARGKHDLDDSHPEEHGLWGSPKSIRYMTSFVATALSSKALRVIDAISNAINRTILPIGFVAFVTGAAVYGGVFGGIFFWYGLLTLGRWMGCFVEYGWAWNVRPPTGVVSSRKSRIPSAEFVESFVIFLYGSTNVFLEHLAAWGKPWSPMDLEHISITIMFFGGGLCGMLVESTRVRELLNSVILTSPAAHGPRNVRDNLAPPKSYSSSMNPFPGLVILLLGLIMSSHHQHSQISTKIHQQWGTLFMGFALARGLTYIIMWIAPPSSYLPSRPPTELISSFCLITGGLIFMASNRNTVDSLEQYGLHATFLLTVTVGFTSFLMAWAIIVLAVKGWAVRRNQPPSTYTDPVPA</sequence>
<keyword evidence="2" id="KW-0472">Membrane</keyword>
<feature type="transmembrane region" description="Helical" evidence="2">
    <location>
        <begin position="76"/>
        <end position="97"/>
    </location>
</feature>
<evidence type="ECO:0000259" key="5">
    <source>
        <dbReference type="Pfam" id="PF10355"/>
    </source>
</evidence>
<evidence type="ECO:0000313" key="6">
    <source>
        <dbReference type="EMBL" id="MDI1485024.1"/>
    </source>
</evidence>
<feature type="domain" description="Protein YTP1-like C-terminal" evidence="5">
    <location>
        <begin position="312"/>
        <end position="572"/>
    </location>
</feature>
<feature type="transmembrane region" description="Helical" evidence="2">
    <location>
        <begin position="452"/>
        <end position="469"/>
    </location>
</feature>
<dbReference type="InterPro" id="IPR018827">
    <property type="entry name" value="YTP1_C"/>
</dbReference>